<feature type="transmembrane region" description="Helical" evidence="7">
    <location>
        <begin position="153"/>
        <end position="171"/>
    </location>
</feature>
<dbReference type="Proteomes" id="UP000199341">
    <property type="component" value="Unassembled WGS sequence"/>
</dbReference>
<dbReference type="InterPro" id="IPR044049">
    <property type="entry name" value="EccD_transm"/>
</dbReference>
<sequence>MANAVPPTAMGDLCRLTVRAPARTVELAVPSDLQLMDVLPSLVGYAGDGLDETGVVHGGWVVQRLGGAPLDEQSTLDALGVRDGETLYLRPRRAALPPVHLDDLVDGLAENLAGRSGTWNADLSRRTLIAALLMFVSAGLGLLCVSGPHQVRVVAAAVSALMLLAGAAAASRAMGDAVVGTALGAAAVPFVALAGALVPPTSAGADMTGPRLLAAGAAAAGTSALALAAVGSSAPLFLASAVADVVLAVEGVMVLALDIPLAHAAALVCMLAVVMAAFVPAVAFRLSGLRLPPLPANADQLQEGIEPYNATEVEARSEAVDAYAKAFYAAVGVLVAVSLTCMLRGFETSTLALMAVVSLLGLLHGGRLGGIWPRLALVAPGLYGAALFTVRLGTALPTSGRLVEFAVVMAVAGCLMVASWTVPGRRLLPHWAHLTNVLHSVAAVSLLPVSLWVFGLYHYARGLGG</sequence>
<dbReference type="InterPro" id="IPR024962">
    <property type="entry name" value="YukD-like"/>
</dbReference>
<feature type="transmembrane region" description="Helical" evidence="7">
    <location>
        <begin position="128"/>
        <end position="146"/>
    </location>
</feature>
<comment type="similarity">
    <text evidence="2">Belongs to the EccD/Snm4 family.</text>
</comment>
<feature type="transmembrane region" description="Helical" evidence="7">
    <location>
        <begin position="402"/>
        <end position="422"/>
    </location>
</feature>
<feature type="domain" description="EccD-like transmembrane" evidence="8">
    <location>
        <begin position="124"/>
        <end position="463"/>
    </location>
</feature>
<dbReference type="InterPro" id="IPR006707">
    <property type="entry name" value="T7SS_EccD"/>
</dbReference>
<dbReference type="NCBIfam" id="TIGR03920">
    <property type="entry name" value="T7SS_EccD"/>
    <property type="match status" value="1"/>
</dbReference>
<keyword evidence="6 7" id="KW-0472">Membrane</keyword>
<accession>A0A1H0SDG0</accession>
<dbReference type="AlphaFoldDB" id="A0A1H0SDG0"/>
<dbReference type="RefSeq" id="WP_245771842.1">
    <property type="nucleotide sequence ID" value="NZ_FNIE01000027.1"/>
</dbReference>
<dbReference type="Pfam" id="PF08817">
    <property type="entry name" value="YukD"/>
    <property type="match status" value="1"/>
</dbReference>
<dbReference type="STRING" id="310781.SAMN05216259_12728"/>
<feature type="transmembrane region" description="Helical" evidence="7">
    <location>
        <begin position="326"/>
        <end position="343"/>
    </location>
</feature>
<dbReference type="Gene3D" id="3.10.20.90">
    <property type="entry name" value="Phosphatidylinositol 3-kinase Catalytic Subunit, Chain A, domain 1"/>
    <property type="match status" value="1"/>
</dbReference>
<feature type="transmembrane region" description="Helical" evidence="7">
    <location>
        <begin position="437"/>
        <end position="460"/>
    </location>
</feature>
<protein>
    <submittedName>
        <fullName evidence="9">Type VII secretion integral membrane protein EccD</fullName>
    </submittedName>
</protein>
<evidence type="ECO:0000256" key="5">
    <source>
        <dbReference type="ARBA" id="ARBA00022989"/>
    </source>
</evidence>
<evidence type="ECO:0000256" key="2">
    <source>
        <dbReference type="ARBA" id="ARBA00006162"/>
    </source>
</evidence>
<feature type="transmembrane region" description="Helical" evidence="7">
    <location>
        <begin position="177"/>
        <end position="200"/>
    </location>
</feature>
<dbReference type="PIRSF" id="PIRSF017804">
    <property type="entry name" value="Secretion_EccD1"/>
    <property type="match status" value="1"/>
</dbReference>
<evidence type="ECO:0000256" key="3">
    <source>
        <dbReference type="ARBA" id="ARBA00022475"/>
    </source>
</evidence>
<keyword evidence="5 7" id="KW-1133">Transmembrane helix</keyword>
<dbReference type="EMBL" id="FNIE01000027">
    <property type="protein sequence ID" value="SDP39705.1"/>
    <property type="molecule type" value="Genomic_DNA"/>
</dbReference>
<name>A0A1H0SDG0_9ACTN</name>
<proteinExistence type="inferred from homology"/>
<keyword evidence="3" id="KW-1003">Cell membrane</keyword>
<reference evidence="9 10" key="1">
    <citation type="submission" date="2016-10" db="EMBL/GenBank/DDBJ databases">
        <authorList>
            <person name="de Groot N.N."/>
        </authorList>
    </citation>
    <scope>NUCLEOTIDE SEQUENCE [LARGE SCALE GENOMIC DNA]</scope>
    <source>
        <strain evidence="9 10">CGMCC 4.2022</strain>
    </source>
</reference>
<dbReference type="GO" id="GO:0005886">
    <property type="term" value="C:plasma membrane"/>
    <property type="evidence" value="ECO:0007669"/>
    <property type="project" value="UniProtKB-SubCell"/>
</dbReference>
<feature type="transmembrane region" description="Helical" evidence="7">
    <location>
        <begin position="212"/>
        <end position="230"/>
    </location>
</feature>
<evidence type="ECO:0000313" key="10">
    <source>
        <dbReference type="Proteomes" id="UP000199341"/>
    </source>
</evidence>
<evidence type="ECO:0000256" key="6">
    <source>
        <dbReference type="ARBA" id="ARBA00023136"/>
    </source>
</evidence>
<gene>
    <name evidence="9" type="ORF">SAMN05216259_12728</name>
</gene>
<evidence type="ECO:0000313" key="9">
    <source>
        <dbReference type="EMBL" id="SDP39705.1"/>
    </source>
</evidence>
<keyword evidence="10" id="KW-1185">Reference proteome</keyword>
<evidence type="ECO:0000256" key="7">
    <source>
        <dbReference type="SAM" id="Phobius"/>
    </source>
</evidence>
<feature type="transmembrane region" description="Helical" evidence="7">
    <location>
        <begin position="236"/>
        <end position="257"/>
    </location>
</feature>
<dbReference type="Pfam" id="PF19053">
    <property type="entry name" value="EccD"/>
    <property type="match status" value="1"/>
</dbReference>
<keyword evidence="4 7" id="KW-0812">Transmembrane</keyword>
<evidence type="ECO:0000256" key="1">
    <source>
        <dbReference type="ARBA" id="ARBA00004651"/>
    </source>
</evidence>
<feature type="transmembrane region" description="Helical" evidence="7">
    <location>
        <begin position="371"/>
        <end position="390"/>
    </location>
</feature>
<evidence type="ECO:0000256" key="4">
    <source>
        <dbReference type="ARBA" id="ARBA00022692"/>
    </source>
</evidence>
<feature type="transmembrane region" description="Helical" evidence="7">
    <location>
        <begin position="264"/>
        <end position="284"/>
    </location>
</feature>
<evidence type="ECO:0000259" key="8">
    <source>
        <dbReference type="Pfam" id="PF19053"/>
    </source>
</evidence>
<organism evidence="9 10">
    <name type="scientific">Actinacidiphila guanduensis</name>
    <dbReference type="NCBI Taxonomy" id="310781"/>
    <lineage>
        <taxon>Bacteria</taxon>
        <taxon>Bacillati</taxon>
        <taxon>Actinomycetota</taxon>
        <taxon>Actinomycetes</taxon>
        <taxon>Kitasatosporales</taxon>
        <taxon>Streptomycetaceae</taxon>
        <taxon>Actinacidiphila</taxon>
    </lineage>
</organism>
<comment type="subcellular location">
    <subcellularLocation>
        <location evidence="1">Cell membrane</location>
        <topology evidence="1">Multi-pass membrane protein</topology>
    </subcellularLocation>
</comment>